<feature type="domain" description="RHS protein conserved region" evidence="4">
    <location>
        <begin position="1339"/>
        <end position="1372"/>
    </location>
</feature>
<dbReference type="Proteomes" id="UP000015480">
    <property type="component" value="Chromosome"/>
</dbReference>
<dbReference type="Pfam" id="PF20148">
    <property type="entry name" value="DUF6531"/>
    <property type="match status" value="1"/>
</dbReference>
<dbReference type="InterPro" id="IPR045351">
    <property type="entry name" value="DUF6531"/>
</dbReference>
<feature type="compositionally biased region" description="Basic and acidic residues" evidence="2">
    <location>
        <begin position="364"/>
        <end position="379"/>
    </location>
</feature>
<feature type="compositionally biased region" description="Basic and acidic residues" evidence="2">
    <location>
        <begin position="343"/>
        <end position="355"/>
    </location>
</feature>
<dbReference type="InterPro" id="IPR032871">
    <property type="entry name" value="AHH_dom_containing"/>
</dbReference>
<protein>
    <submittedName>
        <fullName evidence="7">Uncharacterized protein</fullName>
    </submittedName>
</protein>
<keyword evidence="1" id="KW-0677">Repeat</keyword>
<dbReference type="InterPro" id="IPR022385">
    <property type="entry name" value="Rhs_assc_core"/>
</dbReference>
<dbReference type="Pfam" id="PF05488">
    <property type="entry name" value="PAAR_motif"/>
    <property type="match status" value="1"/>
</dbReference>
<feature type="transmembrane region" description="Helical" evidence="3">
    <location>
        <begin position="151"/>
        <end position="173"/>
    </location>
</feature>
<evidence type="ECO:0000313" key="8">
    <source>
        <dbReference type="Proteomes" id="UP000015480"/>
    </source>
</evidence>
<dbReference type="EMBL" id="CP006650">
    <property type="protein sequence ID" value="AGT10003.1"/>
    <property type="molecule type" value="Genomic_DNA"/>
</dbReference>
<sequence length="1611" mass="174519">MSGMIIGATAGAGFSHRGAGNSDGRVFPDQTGRSEFEAGWDDALDVVESQGVQNTVMVGSVVLPGLVAGVGAAAGGATLGATGAAAAAAALPAAVGLGAGIVGGAVGSFLGEGLGHLAMSTIGSAFGYQRMVDKGEMPATVGHPIAHVNKWAVLGAMVLGAVAAVAVAAIIIASAGTATLLVVAAAGLAAGFVGGLGMGFASAAGQYGKNKGLIMKGSPNVYFQNKPVARVTDLVACTEHGGPQFVAEGAKTVFANNWPIARIGHMTTCSGKINDGCKTIAIDLDTSAIRMDIDGGWAERGVRTGLALLDLLPIPKGGKGDHPNGPHPKPKPDVNGPPKPKPHPHDEAPRPKPGEDGTPPKPKPGGDPDKGPNPKRTEAEGNQGKPNENCTTGGDPVDVATGQVFETRTDIAIPGTIPLVLKRSYRPGAEGVQGRHWAGTWAQHLRLNGEEIAYQDEDGVLISFHAPEDGVDAGNIRFPHLTLAGERSGSLYVYDRHRQIFWIFDHSRKARRLLSRIEDRNGNRIDLIYNESGLHELRHSDGFSLSVESRDMVIRRAVLNAPDSADCGFVWSYTDRNVLTEAISAQTGTLRYSYDAQERLTGWADTGRTEAHYEYGPDGRVARNWTASGHLNTEFAYDLAAKRTVMTDASGAVTCYDWNDQGLVWRSIDPLGGEWLTEWGRHLNVVSNTDPLGNVTRFDYDRWGDLIRITDPEGASESWSYTLSGRIQSHTDKAGHSHVFRYDTSGNLGSVEQPDGSFIRFRRLETGQVLRIDYPGGRQERFAYDMLQRPRMLRTAAGFEQHMRFDGEGRLVRFSDEIGGETRWDHQRGPDNPRGNIRSVTLANGITAEASYDSEGMLAEAVNGEGARRRYRFGAFDLCEEIIDENGHSVKTEHDALLRLTALVNQKGERYEIGYDACSRITAERDYAGLVTRYHYDAAGRLAQSVLPDGAIRRYTRSASGRMIEMVVQRGAELSKTTFAYDALGRLIRAVSAEGAIEYSYDAMGRIIRESQNGREILSDYAGEEPGRTARRGDALPFAAQYNLAGQLSELQLGQHEALSFAYDPRGLEIMRSTQAGFALAQGYDAVGLMVEQIAGPLSALPDEVRFGVLTGGRQNEHITRAGALAHRTYLWDRAQRAISVNDRITGEKRFEHDPRGQVVSVSRQTARGEGASLSRFGYDPNQNLTEIATAMGQEKLVQDAGRVRQRGKISYRHDAAGRVVEKRLDEPGFRPKIWRMGWNGQGQLVRLETPEGAVWRYIYDAVGRRVQRLKLMAGGREDKAAPGYIPEGGGRAYHWEGTQIIAEAPLGPEGADWEHAAHWLYEPGSHRPMARAVGDDLHYVVTDHIGTPRELFAEDGAAVLWRQELSLWGEVEPLAPRPTAANDDHAPDPLPIRFQGQWADEESGLYYNNQRYYDPDATQYLSPDPIGLLGGIRPQGYVADPNGWVDPLGLKGCSDKLRANLMDDMGMPRGTRAPGYQAQHVIPGALDNHPAWRMGGQDIDGAGNGMFLPDRGANSASNADRVSPLTRHQGSHKGYNDAVEAAMNRIDLSLGPQHVASEIQRLQNVLRQNQMNGVPIRSSDWIGSVTPGGTKTGTARANAYWSDILTKAGF</sequence>
<dbReference type="Pfam" id="PF14412">
    <property type="entry name" value="AHH"/>
    <property type="match status" value="1"/>
</dbReference>
<feature type="transmembrane region" description="Helical" evidence="3">
    <location>
        <begin position="180"/>
        <end position="201"/>
    </location>
</feature>
<dbReference type="PATRIC" id="fig|1367847.3.peg.2983"/>
<dbReference type="PANTHER" id="PTHR32305">
    <property type="match status" value="1"/>
</dbReference>
<keyword evidence="3" id="KW-0472">Membrane</keyword>
<dbReference type="KEGG" id="pami:JCM7686_2967"/>
<accession>S5YEV2</accession>
<evidence type="ECO:0000259" key="4">
    <source>
        <dbReference type="Pfam" id="PF03527"/>
    </source>
</evidence>
<evidence type="ECO:0000313" key="7">
    <source>
        <dbReference type="EMBL" id="AGT10003.1"/>
    </source>
</evidence>
<dbReference type="Gene3D" id="2.60.200.60">
    <property type="match status" value="1"/>
</dbReference>
<dbReference type="InterPro" id="IPR001826">
    <property type="entry name" value="RHS"/>
</dbReference>
<dbReference type="OrthoDB" id="7620568at2"/>
<reference evidence="7 8" key="1">
    <citation type="journal article" date="2014" name="BMC Genomics">
        <title>Architecture and functions of a multipartite genome of the methylotrophic bacterium Paracoccus aminophilus JCM 7686, containing primary and secondary chromids.</title>
        <authorList>
            <person name="Dziewit L."/>
            <person name="Czarnecki J."/>
            <person name="Wibberg D."/>
            <person name="Radlinska M."/>
            <person name="Mrozek P."/>
            <person name="Szymczak M."/>
            <person name="Schluter A."/>
            <person name="Puhler A."/>
            <person name="Bartosik D."/>
        </authorList>
    </citation>
    <scope>NUCLEOTIDE SEQUENCE [LARGE SCALE GENOMIC DNA]</scope>
    <source>
        <strain evidence="7">JCM 7686</strain>
    </source>
</reference>
<organism evidence="7 8">
    <name type="scientific">Paracoccus aminophilus JCM 7686</name>
    <dbReference type="NCBI Taxonomy" id="1367847"/>
    <lineage>
        <taxon>Bacteria</taxon>
        <taxon>Pseudomonadati</taxon>
        <taxon>Pseudomonadota</taxon>
        <taxon>Alphaproteobacteria</taxon>
        <taxon>Rhodobacterales</taxon>
        <taxon>Paracoccaceae</taxon>
        <taxon>Paracoccus</taxon>
    </lineage>
</organism>
<dbReference type="STRING" id="1367847.JCM7686_2967"/>
<feature type="region of interest" description="Disordered" evidence="2">
    <location>
        <begin position="314"/>
        <end position="399"/>
    </location>
</feature>
<evidence type="ECO:0000259" key="5">
    <source>
        <dbReference type="Pfam" id="PF20148"/>
    </source>
</evidence>
<dbReference type="InterPro" id="IPR031325">
    <property type="entry name" value="RHS_repeat"/>
</dbReference>
<dbReference type="eggNOG" id="COG4104">
    <property type="taxonomic scope" value="Bacteria"/>
</dbReference>
<dbReference type="InterPro" id="IPR006530">
    <property type="entry name" value="YD"/>
</dbReference>
<dbReference type="Pfam" id="PF25023">
    <property type="entry name" value="TEN_YD-shell"/>
    <property type="match status" value="1"/>
</dbReference>
<evidence type="ECO:0000256" key="2">
    <source>
        <dbReference type="SAM" id="MobiDB-lite"/>
    </source>
</evidence>
<dbReference type="CDD" id="cd14742">
    <property type="entry name" value="PAAR_RHS"/>
    <property type="match status" value="1"/>
</dbReference>
<dbReference type="Pfam" id="PF03527">
    <property type="entry name" value="RHS"/>
    <property type="match status" value="1"/>
</dbReference>
<evidence type="ECO:0000256" key="1">
    <source>
        <dbReference type="ARBA" id="ARBA00022737"/>
    </source>
</evidence>
<dbReference type="InterPro" id="IPR008727">
    <property type="entry name" value="PAAR_motif"/>
</dbReference>
<evidence type="ECO:0000259" key="6">
    <source>
        <dbReference type="Pfam" id="PF25023"/>
    </source>
</evidence>
<dbReference type="NCBIfam" id="TIGR01643">
    <property type="entry name" value="YD_repeat_2x"/>
    <property type="match status" value="6"/>
</dbReference>
<dbReference type="PANTHER" id="PTHR32305:SF15">
    <property type="entry name" value="PROTEIN RHSA-RELATED"/>
    <property type="match status" value="1"/>
</dbReference>
<name>S5YEV2_PARAH</name>
<dbReference type="Pfam" id="PF05593">
    <property type="entry name" value="RHS_repeat"/>
    <property type="match status" value="3"/>
</dbReference>
<dbReference type="InterPro" id="IPR050708">
    <property type="entry name" value="T6SS_VgrG/RHS"/>
</dbReference>
<keyword evidence="8" id="KW-1185">Reference proteome</keyword>
<dbReference type="NCBIfam" id="TIGR03696">
    <property type="entry name" value="Rhs_assc_core"/>
    <property type="match status" value="1"/>
</dbReference>
<proteinExistence type="predicted"/>
<keyword evidence="3" id="KW-0812">Transmembrane</keyword>
<dbReference type="SUPFAM" id="SSF69304">
    <property type="entry name" value="Tricorn protease N-terminal domain"/>
    <property type="match status" value="1"/>
</dbReference>
<dbReference type="eggNOG" id="COG5585">
    <property type="taxonomic scope" value="Bacteria"/>
</dbReference>
<dbReference type="Gene3D" id="2.180.10.10">
    <property type="entry name" value="RHS repeat-associated core"/>
    <property type="match status" value="3"/>
</dbReference>
<dbReference type="HOGENOM" id="CLU_001218_1_7_5"/>
<feature type="domain" description="DUF6531" evidence="5">
    <location>
        <begin position="394"/>
        <end position="464"/>
    </location>
</feature>
<dbReference type="eggNOG" id="COG3209">
    <property type="taxonomic scope" value="Bacteria"/>
</dbReference>
<feature type="domain" description="Teneurin-like YD-shell" evidence="6">
    <location>
        <begin position="1133"/>
        <end position="1270"/>
    </location>
</feature>
<dbReference type="InterPro" id="IPR056823">
    <property type="entry name" value="TEN-like_YD-shell"/>
</dbReference>
<gene>
    <name evidence="7" type="ORF">JCM7686_2967</name>
</gene>
<dbReference type="RefSeq" id="WP_020951640.1">
    <property type="nucleotide sequence ID" value="NC_022041.1"/>
</dbReference>
<evidence type="ECO:0000256" key="3">
    <source>
        <dbReference type="SAM" id="Phobius"/>
    </source>
</evidence>
<keyword evidence="3" id="KW-1133">Transmembrane helix</keyword>